<evidence type="ECO:0000256" key="1">
    <source>
        <dbReference type="ARBA" id="ARBA00001946"/>
    </source>
</evidence>
<dbReference type="PANTHER" id="PTHR35201:SF4">
    <property type="entry name" value="BETA-PINACENE SYNTHASE-RELATED"/>
    <property type="match status" value="1"/>
</dbReference>
<keyword evidence="5 6" id="KW-0456">Lyase</keyword>
<evidence type="ECO:0000256" key="5">
    <source>
        <dbReference type="ARBA" id="ARBA00023239"/>
    </source>
</evidence>
<protein>
    <recommendedName>
        <fullName evidence="6">Terpene synthase</fullName>
        <ecNumber evidence="6">4.2.3.-</ecNumber>
    </recommendedName>
</protein>
<dbReference type="Gene3D" id="1.10.600.10">
    <property type="entry name" value="Farnesyl Diphosphate Synthase"/>
    <property type="match status" value="1"/>
</dbReference>
<dbReference type="Proteomes" id="UP000076871">
    <property type="component" value="Unassembled WGS sequence"/>
</dbReference>
<dbReference type="Pfam" id="PF19086">
    <property type="entry name" value="Terpene_syn_C_2"/>
    <property type="match status" value="1"/>
</dbReference>
<dbReference type="GO" id="GO:0046872">
    <property type="term" value="F:metal ion binding"/>
    <property type="evidence" value="ECO:0007669"/>
    <property type="project" value="UniProtKB-KW"/>
</dbReference>
<reference evidence="7 8" key="1">
    <citation type="journal article" date="2016" name="Mol. Biol. Evol.">
        <title>Comparative Genomics of Early-Diverging Mushroom-Forming Fungi Provides Insights into the Origins of Lignocellulose Decay Capabilities.</title>
        <authorList>
            <person name="Nagy L.G."/>
            <person name="Riley R."/>
            <person name="Tritt A."/>
            <person name="Adam C."/>
            <person name="Daum C."/>
            <person name="Floudas D."/>
            <person name="Sun H."/>
            <person name="Yadav J.S."/>
            <person name="Pangilinan J."/>
            <person name="Larsson K.H."/>
            <person name="Matsuura K."/>
            <person name="Barry K."/>
            <person name="Labutti K."/>
            <person name="Kuo R."/>
            <person name="Ohm R.A."/>
            <person name="Bhattacharya S.S."/>
            <person name="Shirouzu T."/>
            <person name="Yoshinaga Y."/>
            <person name="Martin F.M."/>
            <person name="Grigoriev I.V."/>
            <person name="Hibbett D.S."/>
        </authorList>
    </citation>
    <scope>NUCLEOTIDE SEQUENCE [LARGE SCALE GENOMIC DNA]</scope>
    <source>
        <strain evidence="7 8">93-53</strain>
    </source>
</reference>
<dbReference type="RefSeq" id="XP_040769950.1">
    <property type="nucleotide sequence ID" value="XM_040911937.1"/>
</dbReference>
<comment type="similarity">
    <text evidence="2 6">Belongs to the terpene synthase family.</text>
</comment>
<dbReference type="InterPro" id="IPR034686">
    <property type="entry name" value="Terpene_cyclase-like_2"/>
</dbReference>
<evidence type="ECO:0000256" key="2">
    <source>
        <dbReference type="ARBA" id="ARBA00006333"/>
    </source>
</evidence>
<accession>A0A165HX22</accession>
<sequence>MQEMSTILHIPDTMSAWPWPRQINQHYEEVKAASDLWIQSFNVCKPSSQRAFERCDLGLLAALMYPSLNKAHLRVGCDLMNIVFVIDDYTDVQDATVCDKVADVVKHALHNVCEPRPDGEMIIGEIARQFWQPAAKLSRPGAQRRFLKYMSEYLDSMAVQAADRIYHTIDTIDVYMKLRRKTAGVPPSFFPIELELKVDITNDVFYHPVVAKLSSCAADLIILDNDIASYNKEQSAGDRHNIIAVAMRQFSVDYDGAISWVEKYHKQIEASFLDALTRLPSWGPEIDDELGKYIIGMATWARGNVCWSFEGGRYFGDKGLEVQRTHYVPLLRKIERGASAGNEAHDDDIVTPLIEM</sequence>
<dbReference type="SFLD" id="SFLDS00005">
    <property type="entry name" value="Isoprenoid_Synthase_Type_I"/>
    <property type="match status" value="1"/>
</dbReference>
<dbReference type="OrthoDB" id="6486656at2759"/>
<evidence type="ECO:0000313" key="7">
    <source>
        <dbReference type="EMBL" id="KZT12302.1"/>
    </source>
</evidence>
<evidence type="ECO:0000256" key="6">
    <source>
        <dbReference type="RuleBase" id="RU366034"/>
    </source>
</evidence>
<dbReference type="GO" id="GO:0008299">
    <property type="term" value="P:isoprenoid biosynthetic process"/>
    <property type="evidence" value="ECO:0007669"/>
    <property type="project" value="UniProtKB-ARBA"/>
</dbReference>
<evidence type="ECO:0000313" key="8">
    <source>
        <dbReference type="Proteomes" id="UP000076871"/>
    </source>
</evidence>
<dbReference type="GeneID" id="63828965"/>
<dbReference type="EC" id="4.2.3.-" evidence="6"/>
<gene>
    <name evidence="7" type="ORF">LAESUDRAFT_754774</name>
</gene>
<dbReference type="PANTHER" id="PTHR35201">
    <property type="entry name" value="TERPENE SYNTHASE"/>
    <property type="match status" value="1"/>
</dbReference>
<dbReference type="AlphaFoldDB" id="A0A165HX22"/>
<dbReference type="InterPro" id="IPR008949">
    <property type="entry name" value="Isoprenoid_synthase_dom_sf"/>
</dbReference>
<dbReference type="GO" id="GO:0010333">
    <property type="term" value="F:terpene synthase activity"/>
    <property type="evidence" value="ECO:0007669"/>
    <property type="project" value="InterPro"/>
</dbReference>
<keyword evidence="8" id="KW-1185">Reference proteome</keyword>
<keyword evidence="4 6" id="KW-0460">Magnesium</keyword>
<organism evidence="7 8">
    <name type="scientific">Laetiporus sulphureus 93-53</name>
    <dbReference type="NCBI Taxonomy" id="1314785"/>
    <lineage>
        <taxon>Eukaryota</taxon>
        <taxon>Fungi</taxon>
        <taxon>Dikarya</taxon>
        <taxon>Basidiomycota</taxon>
        <taxon>Agaricomycotina</taxon>
        <taxon>Agaricomycetes</taxon>
        <taxon>Polyporales</taxon>
        <taxon>Laetiporus</taxon>
    </lineage>
</organism>
<evidence type="ECO:0000256" key="4">
    <source>
        <dbReference type="ARBA" id="ARBA00022842"/>
    </source>
</evidence>
<evidence type="ECO:0000256" key="3">
    <source>
        <dbReference type="ARBA" id="ARBA00022723"/>
    </source>
</evidence>
<dbReference type="EMBL" id="KV427606">
    <property type="protein sequence ID" value="KZT12302.1"/>
    <property type="molecule type" value="Genomic_DNA"/>
</dbReference>
<keyword evidence="3 6" id="KW-0479">Metal-binding</keyword>
<proteinExistence type="inferred from homology"/>
<dbReference type="InParanoid" id="A0A165HX22"/>
<dbReference type="SUPFAM" id="SSF48576">
    <property type="entry name" value="Terpenoid synthases"/>
    <property type="match status" value="1"/>
</dbReference>
<dbReference type="SFLD" id="SFLDG01020">
    <property type="entry name" value="Terpene_Cyclase_Like_2"/>
    <property type="match status" value="1"/>
</dbReference>
<name>A0A165HX22_9APHY</name>
<comment type="cofactor">
    <cofactor evidence="1 6">
        <name>Mg(2+)</name>
        <dbReference type="ChEBI" id="CHEBI:18420"/>
    </cofactor>
</comment>